<feature type="domain" description="Radical SAM core" evidence="7">
    <location>
        <begin position="74"/>
        <end position="310"/>
    </location>
</feature>
<organism evidence="8">
    <name type="scientific">uncultured delta proteobacterium</name>
    <dbReference type="NCBI Taxonomy" id="34034"/>
    <lineage>
        <taxon>Bacteria</taxon>
        <taxon>Deltaproteobacteria</taxon>
        <taxon>environmental samples</taxon>
    </lineage>
</organism>
<dbReference type="GO" id="GO:0051539">
    <property type="term" value="F:4 iron, 4 sulfur cluster binding"/>
    <property type="evidence" value="ECO:0007669"/>
    <property type="project" value="UniProtKB-KW"/>
</dbReference>
<dbReference type="Pfam" id="PF04055">
    <property type="entry name" value="Radical_SAM"/>
    <property type="match status" value="1"/>
</dbReference>
<dbReference type="SMART" id="SM00876">
    <property type="entry name" value="BATS"/>
    <property type="match status" value="1"/>
</dbReference>
<dbReference type="InterPro" id="IPR010722">
    <property type="entry name" value="BATS_dom"/>
</dbReference>
<evidence type="ECO:0000313" key="8">
    <source>
        <dbReference type="EMBL" id="SBV96624.1"/>
    </source>
</evidence>
<dbReference type="Pfam" id="PF06968">
    <property type="entry name" value="BATS"/>
    <property type="match status" value="1"/>
</dbReference>
<dbReference type="SFLD" id="SFLDS00029">
    <property type="entry name" value="Radical_SAM"/>
    <property type="match status" value="1"/>
</dbReference>
<dbReference type="SUPFAM" id="SSF102114">
    <property type="entry name" value="Radical SAM enzymes"/>
    <property type="match status" value="1"/>
</dbReference>
<proteinExistence type="predicted"/>
<name>A0A212JAZ6_9DELT</name>
<dbReference type="PROSITE" id="PS51918">
    <property type="entry name" value="RADICAL_SAM"/>
    <property type="match status" value="1"/>
</dbReference>
<evidence type="ECO:0000256" key="2">
    <source>
        <dbReference type="ARBA" id="ARBA00022485"/>
    </source>
</evidence>
<reference evidence="8" key="1">
    <citation type="submission" date="2016-04" db="EMBL/GenBank/DDBJ databases">
        <authorList>
            <person name="Evans L.H."/>
            <person name="Alamgir A."/>
            <person name="Owens N."/>
            <person name="Weber N.D."/>
            <person name="Virtaneva K."/>
            <person name="Barbian K."/>
            <person name="Babar A."/>
            <person name="Rosenke K."/>
        </authorList>
    </citation>
    <scope>NUCLEOTIDE SEQUENCE</scope>
    <source>
        <strain evidence="8">86</strain>
    </source>
</reference>
<accession>A0A212JAZ6</accession>
<evidence type="ECO:0000256" key="3">
    <source>
        <dbReference type="ARBA" id="ARBA00022691"/>
    </source>
</evidence>
<dbReference type="NCBIfam" id="TIGR03955">
    <property type="entry name" value="rSAM_HydG"/>
    <property type="match status" value="1"/>
</dbReference>
<dbReference type="InterPro" id="IPR007197">
    <property type="entry name" value="rSAM"/>
</dbReference>
<keyword evidence="2" id="KW-0004">4Fe-4S</keyword>
<evidence type="ECO:0000256" key="4">
    <source>
        <dbReference type="ARBA" id="ARBA00022723"/>
    </source>
</evidence>
<protein>
    <submittedName>
        <fullName evidence="8">Biotin and thiamin synthesis associated</fullName>
    </submittedName>
</protein>
<keyword evidence="6" id="KW-0411">Iron-sulfur</keyword>
<keyword evidence="5" id="KW-0408">Iron</keyword>
<dbReference type="PANTHER" id="PTHR43583:SF2">
    <property type="entry name" value="THIAZOLE BIOSYNTHESIS PROTEIN"/>
    <property type="match status" value="1"/>
</dbReference>
<dbReference type="SFLD" id="SFLDG01081">
    <property type="entry name" value="cleavage_of_the_Ca-Cb_bond_in"/>
    <property type="match status" value="1"/>
</dbReference>
<evidence type="ECO:0000256" key="5">
    <source>
        <dbReference type="ARBA" id="ARBA00023004"/>
    </source>
</evidence>
<keyword evidence="3" id="KW-0949">S-adenosyl-L-methionine</keyword>
<keyword evidence="4" id="KW-0479">Metal-binding</keyword>
<sequence>MNTAYRPFIDEEQIWSLIEREANPAPARIDAVLAKAREGKGLDLGEAAALLAPMPEDRLDALYGTALELKDAIYGNRMVLFAPLYVTNECANRCAYCAFSVTNKDLERHSLSPEELAAEVALIQKMGHKRIMAVYGEHPRWDARAIADSVAAIYAVKTPPSGEIRRVNVNCAPLDTAGFATLKQAGIGTYQCFQETYHRKTYETVHLGGRKKDYDWRVFAMHRAQEAGVDDVGLGVLFGLFDHRFEVLALLRHAQVLEDLYGAGPHTISFPRIEPAQNSVLSHNPPNVIADAVFKRIIAVVRLALPYTGMIITTREKPDLKRELLYLGISQLSAASRTSPGGYADAAANRPGAQQFWVGDERSLSDIIRDLQSCGFVPSFCTSCYRKGRTGEHFMGLAKSAFIRNFCQPNALATYYEYLLDYAEPDLLQAGKIAIARAVDGTPDAAVRDALRERLRRVDTGERDICV</sequence>
<dbReference type="CDD" id="cd01335">
    <property type="entry name" value="Radical_SAM"/>
    <property type="match status" value="1"/>
</dbReference>
<dbReference type="InterPro" id="IPR058240">
    <property type="entry name" value="rSAM_sf"/>
</dbReference>
<dbReference type="AlphaFoldDB" id="A0A212JAZ6"/>
<gene>
    <name evidence="8" type="ORF">KL86DPRO_11076</name>
</gene>
<evidence type="ECO:0000256" key="1">
    <source>
        <dbReference type="ARBA" id="ARBA00001966"/>
    </source>
</evidence>
<dbReference type="GO" id="GO:0003824">
    <property type="term" value="F:catalytic activity"/>
    <property type="evidence" value="ECO:0007669"/>
    <property type="project" value="InterPro"/>
</dbReference>
<dbReference type="GO" id="GO:0044272">
    <property type="term" value="P:sulfur compound biosynthetic process"/>
    <property type="evidence" value="ECO:0007669"/>
    <property type="project" value="UniProtKB-ARBA"/>
</dbReference>
<evidence type="ECO:0000256" key="6">
    <source>
        <dbReference type="ARBA" id="ARBA00023014"/>
    </source>
</evidence>
<comment type="cofactor">
    <cofactor evidence="1">
        <name>[4Fe-4S] cluster</name>
        <dbReference type="ChEBI" id="CHEBI:49883"/>
    </cofactor>
</comment>
<dbReference type="SFLD" id="SFLDG01060">
    <property type="entry name" value="BATS_domain_containing"/>
    <property type="match status" value="1"/>
</dbReference>
<dbReference type="EMBL" id="FLUQ01000001">
    <property type="protein sequence ID" value="SBV96624.1"/>
    <property type="molecule type" value="Genomic_DNA"/>
</dbReference>
<dbReference type="GO" id="GO:0042364">
    <property type="term" value="P:water-soluble vitamin biosynthetic process"/>
    <property type="evidence" value="ECO:0007669"/>
    <property type="project" value="UniProtKB-ARBA"/>
</dbReference>
<dbReference type="Gene3D" id="3.20.20.70">
    <property type="entry name" value="Aldolase class I"/>
    <property type="match status" value="1"/>
</dbReference>
<dbReference type="InterPro" id="IPR024007">
    <property type="entry name" value="FeFe-hyd_mat_HydG"/>
</dbReference>
<dbReference type="InterPro" id="IPR013785">
    <property type="entry name" value="Aldolase_TIM"/>
</dbReference>
<dbReference type="SFLD" id="SFLDF00319">
    <property type="entry name" value="Fe_hydrogenase_maturase_(HydG"/>
    <property type="match status" value="1"/>
</dbReference>
<dbReference type="GO" id="GO:0046872">
    <property type="term" value="F:metal ion binding"/>
    <property type="evidence" value="ECO:0007669"/>
    <property type="project" value="UniProtKB-KW"/>
</dbReference>
<dbReference type="InterPro" id="IPR034428">
    <property type="entry name" value="ThiH/NoCL/HydG-like"/>
</dbReference>
<dbReference type="PANTHER" id="PTHR43583">
    <property type="entry name" value="2-IMINOACETATE SYNTHASE"/>
    <property type="match status" value="1"/>
</dbReference>
<evidence type="ECO:0000259" key="7">
    <source>
        <dbReference type="PROSITE" id="PS51918"/>
    </source>
</evidence>